<dbReference type="InterPro" id="IPR011330">
    <property type="entry name" value="Glyco_hydro/deAcase_b/a-brl"/>
</dbReference>
<dbReference type="PANTHER" id="PTHR46017:SF1">
    <property type="entry name" value="ALPHA-MANNOSIDASE 2C1"/>
    <property type="match status" value="1"/>
</dbReference>
<dbReference type="SUPFAM" id="SSF88713">
    <property type="entry name" value="Glycoside hydrolase/deacetylase"/>
    <property type="match status" value="1"/>
</dbReference>
<dbReference type="GO" id="GO:0006013">
    <property type="term" value="P:mannose metabolic process"/>
    <property type="evidence" value="ECO:0007669"/>
    <property type="project" value="InterPro"/>
</dbReference>
<dbReference type="Pfam" id="PF01074">
    <property type="entry name" value="Glyco_hydro_38N"/>
    <property type="match status" value="1"/>
</dbReference>
<dbReference type="GO" id="GO:0030246">
    <property type="term" value="F:carbohydrate binding"/>
    <property type="evidence" value="ECO:0007669"/>
    <property type="project" value="InterPro"/>
</dbReference>
<evidence type="ECO:0000256" key="1">
    <source>
        <dbReference type="ARBA" id="ARBA00009792"/>
    </source>
</evidence>
<dbReference type="Pfam" id="PF07748">
    <property type="entry name" value="Glyco_hydro_38C"/>
    <property type="match status" value="1"/>
</dbReference>
<dbReference type="InterPro" id="IPR011682">
    <property type="entry name" value="Glyco_hydro_38_C"/>
</dbReference>
<evidence type="ECO:0000259" key="5">
    <source>
        <dbReference type="SMART" id="SM00872"/>
    </source>
</evidence>
<dbReference type="SUPFAM" id="SSF88688">
    <property type="entry name" value="Families 57/38 glycoside transferase middle domain"/>
    <property type="match status" value="1"/>
</dbReference>
<dbReference type="InterPro" id="IPR028995">
    <property type="entry name" value="Glyco_hydro_57/38_cen_sf"/>
</dbReference>
<keyword evidence="2" id="KW-0479">Metal-binding</keyword>
<comment type="caution">
    <text evidence="6">The sequence shown here is derived from an EMBL/GenBank/DDBJ whole genome shotgun (WGS) entry which is preliminary data.</text>
</comment>
<dbReference type="Pfam" id="PF17677">
    <property type="entry name" value="Glyco_hydro38C2"/>
    <property type="match status" value="1"/>
</dbReference>
<dbReference type="Pfam" id="PF22907">
    <property type="entry name" value="Ams1-like_1st"/>
    <property type="match status" value="1"/>
</dbReference>
<keyword evidence="3 6" id="KW-0378">Hydrolase</keyword>
<dbReference type="InterPro" id="IPR027291">
    <property type="entry name" value="Glyco_hydro_38_N_sf"/>
</dbReference>
<dbReference type="Gene3D" id="2.70.98.30">
    <property type="entry name" value="Golgi alpha-mannosidase II, domain 4"/>
    <property type="match status" value="1"/>
</dbReference>
<evidence type="ECO:0000313" key="7">
    <source>
        <dbReference type="Proteomes" id="UP000520814"/>
    </source>
</evidence>
<dbReference type="CDD" id="cd10789">
    <property type="entry name" value="GH38N_AMII_ER_cytosolic"/>
    <property type="match status" value="1"/>
</dbReference>
<dbReference type="InterPro" id="IPR054723">
    <property type="entry name" value="Ams1-like_N"/>
</dbReference>
<dbReference type="SMART" id="SM00872">
    <property type="entry name" value="Alpha-mann_mid"/>
    <property type="match status" value="1"/>
</dbReference>
<proteinExistence type="inferred from homology"/>
<dbReference type="Gene3D" id="1.20.1270.50">
    <property type="entry name" value="Glycoside hydrolase family 38, central domain"/>
    <property type="match status" value="1"/>
</dbReference>
<dbReference type="FunFam" id="2.70.98.30:FF:000010">
    <property type="entry name" value="Cytosolic alpha-mannosidase"/>
    <property type="match status" value="1"/>
</dbReference>
<accession>A0A7W9SQQ4</accession>
<dbReference type="EC" id="3.2.1.24" evidence="6"/>
<dbReference type="InterPro" id="IPR011013">
    <property type="entry name" value="Gal_mutarotase_sf_dom"/>
</dbReference>
<dbReference type="SUPFAM" id="SSF74650">
    <property type="entry name" value="Galactose mutarotase-like"/>
    <property type="match status" value="1"/>
</dbReference>
<dbReference type="Gene3D" id="2.60.40.2220">
    <property type="match status" value="1"/>
</dbReference>
<protein>
    <submittedName>
        <fullName evidence="6">Alpha-mannosidase</fullName>
        <ecNumber evidence="6">3.2.1.24</ecNumber>
    </submittedName>
</protein>
<evidence type="ECO:0000313" key="6">
    <source>
        <dbReference type="EMBL" id="MBB6050278.1"/>
    </source>
</evidence>
<dbReference type="InterPro" id="IPR041147">
    <property type="entry name" value="GH38_C"/>
</dbReference>
<dbReference type="Gene3D" id="3.20.110.10">
    <property type="entry name" value="Glycoside hydrolase 38, N terminal domain"/>
    <property type="match status" value="1"/>
</dbReference>
<dbReference type="Proteomes" id="UP000520814">
    <property type="component" value="Unassembled WGS sequence"/>
</dbReference>
<dbReference type="GO" id="GO:0046872">
    <property type="term" value="F:metal ion binding"/>
    <property type="evidence" value="ECO:0007669"/>
    <property type="project" value="UniProtKB-KW"/>
</dbReference>
<dbReference type="Pfam" id="PF09261">
    <property type="entry name" value="Alpha-mann_mid"/>
    <property type="match status" value="1"/>
</dbReference>
<evidence type="ECO:0000256" key="3">
    <source>
        <dbReference type="ARBA" id="ARBA00022801"/>
    </source>
</evidence>
<keyword evidence="7" id="KW-1185">Reference proteome</keyword>
<evidence type="ECO:0000256" key="2">
    <source>
        <dbReference type="ARBA" id="ARBA00022723"/>
    </source>
</evidence>
<gene>
    <name evidence="6" type="ORF">HNQ39_002069</name>
</gene>
<dbReference type="FunFam" id="3.20.110.10:FF:000002">
    <property type="entry name" value="alpha-mannosidase 2C1 isoform X1"/>
    <property type="match status" value="1"/>
</dbReference>
<sequence length="1020" mass="114205">MISPSIPEWVQQWLTACEHTVFSQRLPITNWTFERAGHVQAVAPGFVWTATEEECWLRASVMVPPDWAGKRVGLWFELPGCEPLLSVDGELWQALDYNHGDVLLHEPTTGGESHTLEISCYSPSRGGEAILQTAELVVIDREAEGLYYDLLTASELLGVLSERSPSGKSLREALEQALQADTNAESRAVLAQFFTQHAAASTEPHVALLGHSHIDLAYLWAIPNTKQKVGRTFATALRLMREFPEFTFTQSQPQLYAWCKTLYPELYEQIKARVAEGRWEPTGGMWVEADCNLASGEALIRQVLFGNRFFEQEFGVTTKILWLPDVFGYSASLPQLMKSCGLEYFLTSKISWSDTNRMPHDTFRWRGIDGTEVLTQFLTAPEFHRGLNQEISTYNGQLTPFELRRGWERYQDKALHQEICHCVGHGDGGGGVTRRMLEVARRLQSVAGLGSCGFDRADAFFARLPKTNLPLWSGELYLENHRGTYTSQGRIKQGNRTAERALRSAELFAALAQTQLGTPYPKAALDTLWETLLLNQFHDILPGTCIRPAVEQAERELGEVVSGALALQDAALTELSQNIATPTDSVIVFNPTDTLRPSDSFYVRLPGDLVRKGRVLFTDPDGEPLSSQFLRMVGKEREYLVTLLEVEPLGYQTIGLGRTDAPADESTVVAEENVLENDFVRVTLTAHGELASIVHKTEDGEREALAAPATLVAYEDKPAAYDAWNIDATYRDSPCPLADEATVTRFEVIENGPVRASILVERQFRNSRITQRIQLWAHSARVELVTEIDWHEHQTLLKAHVPATVLASRATYEIPFGAIERPTHRNTSWDAAKFEVCGHKWADLSEGDFGVSILSDTKYGYDARENTLSLTLLKSGIYPDPDADQGLHRFTYAILPHTGDWRNETVDEAHALSYPLLARFAPKNPKAALPPRYDFVSIDDQGLIIETVKRTETDGNALVVRLYEALQTRGEATLTFGFKLAAAYETNSLEQDPMPVPFKNNTLTFPYRPFEIKTFVVHPK</sequence>
<comment type="similarity">
    <text evidence="1">Belongs to the glycosyl hydrolase 38 family.</text>
</comment>
<name>A0A7W9SQQ4_ARMRO</name>
<dbReference type="InterPro" id="IPR015341">
    <property type="entry name" value="Glyco_hydro_38_cen"/>
</dbReference>
<dbReference type="AlphaFoldDB" id="A0A7W9SQQ4"/>
<dbReference type="PANTHER" id="PTHR46017">
    <property type="entry name" value="ALPHA-MANNOSIDASE 2C1"/>
    <property type="match status" value="1"/>
</dbReference>
<dbReference type="GO" id="GO:0009313">
    <property type="term" value="P:oligosaccharide catabolic process"/>
    <property type="evidence" value="ECO:0007669"/>
    <property type="project" value="TreeGrafter"/>
</dbReference>
<dbReference type="FunFam" id="1.20.1270.50:FF:000004">
    <property type="entry name" value="alpha-mannosidase 2C1 isoform X1"/>
    <property type="match status" value="1"/>
</dbReference>
<dbReference type="RefSeq" id="WP_184194932.1">
    <property type="nucleotide sequence ID" value="NZ_JACHGW010000002.1"/>
</dbReference>
<dbReference type="InterPro" id="IPR000602">
    <property type="entry name" value="Glyco_hydro_38_N"/>
</dbReference>
<dbReference type="GO" id="GO:0004559">
    <property type="term" value="F:alpha-mannosidase activity"/>
    <property type="evidence" value="ECO:0007669"/>
    <property type="project" value="UniProtKB-EC"/>
</dbReference>
<feature type="domain" description="Glycoside hydrolase family 38 central" evidence="5">
    <location>
        <begin position="479"/>
        <end position="557"/>
    </location>
</feature>
<dbReference type="EMBL" id="JACHGW010000002">
    <property type="protein sequence ID" value="MBB6050278.1"/>
    <property type="molecule type" value="Genomic_DNA"/>
</dbReference>
<dbReference type="InterPro" id="IPR037094">
    <property type="entry name" value="Glyco_hydro_38_cen_sf"/>
</dbReference>
<keyword evidence="4 6" id="KW-0326">Glycosidase</keyword>
<organism evidence="6 7">
    <name type="scientific">Armatimonas rosea</name>
    <dbReference type="NCBI Taxonomy" id="685828"/>
    <lineage>
        <taxon>Bacteria</taxon>
        <taxon>Bacillati</taxon>
        <taxon>Armatimonadota</taxon>
        <taxon>Armatimonadia</taxon>
        <taxon>Armatimonadales</taxon>
        <taxon>Armatimonadaceae</taxon>
        <taxon>Armatimonas</taxon>
    </lineage>
</organism>
<evidence type="ECO:0000256" key="4">
    <source>
        <dbReference type="ARBA" id="ARBA00023295"/>
    </source>
</evidence>
<reference evidence="6 7" key="1">
    <citation type="submission" date="2020-08" db="EMBL/GenBank/DDBJ databases">
        <title>Genomic Encyclopedia of Type Strains, Phase IV (KMG-IV): sequencing the most valuable type-strain genomes for metagenomic binning, comparative biology and taxonomic classification.</title>
        <authorList>
            <person name="Goeker M."/>
        </authorList>
    </citation>
    <scope>NUCLEOTIDE SEQUENCE [LARGE SCALE GENOMIC DNA]</scope>
    <source>
        <strain evidence="6 7">DSM 23562</strain>
    </source>
</reference>